<protein>
    <recommendedName>
        <fullName evidence="4">Copper transport protein</fullName>
    </recommendedName>
</protein>
<dbReference type="Proteomes" id="UP001177023">
    <property type="component" value="Unassembled WGS sequence"/>
</dbReference>
<evidence type="ECO:0000313" key="7">
    <source>
        <dbReference type="Proteomes" id="UP001177023"/>
    </source>
</evidence>
<accession>A0AA36CCN6</accession>
<keyword evidence="1 4" id="KW-0812">Transmembrane</keyword>
<feature type="transmembrane region" description="Helical" evidence="4">
    <location>
        <begin position="79"/>
        <end position="100"/>
    </location>
</feature>
<feature type="compositionally biased region" description="Polar residues" evidence="5">
    <location>
        <begin position="269"/>
        <end position="278"/>
    </location>
</feature>
<evidence type="ECO:0000256" key="3">
    <source>
        <dbReference type="ARBA" id="ARBA00023136"/>
    </source>
</evidence>
<keyword evidence="7" id="KW-1185">Reference proteome</keyword>
<dbReference type="InterPro" id="IPR007274">
    <property type="entry name" value="Cop_transporter"/>
</dbReference>
<sequence>MGVPNNSDLVSSVWQQNVDDFFTELDGKPLQAVEATHEHHAHSGHSDHHGAEHHMMKMWFHGGYEEVILFEFWRISTPLGLLLSCLAIFIMGIAYEALKWSRVHLQTRLTRSVTPVNRRSALQFLLPGLYVIQLVLAYWLMLIAMTYNYYLTAAVVLGGGVGHWIFAIVDPTHGLQTLERVIETTVSDQQISSIVRAEDYFLIHHRPYNYSDYSNVSGSTKNPYSPNSSYYSASSSPQTPRQDPYSASYKPKSLMESLFDPKYKFVATPSKTPSGTESLRSRPEVSPRSTSIGSSTKTCEAELDAQKSEYNEFLYSKVLSDEARNAFLQDKYSIGSIPLEAPTKEIC</sequence>
<comment type="subcellular location">
    <subcellularLocation>
        <location evidence="4">Membrane</location>
        <topology evidence="4">Multi-pass membrane protein</topology>
    </subcellularLocation>
</comment>
<evidence type="ECO:0000256" key="2">
    <source>
        <dbReference type="ARBA" id="ARBA00022989"/>
    </source>
</evidence>
<feature type="transmembrane region" description="Helical" evidence="4">
    <location>
        <begin position="121"/>
        <end position="141"/>
    </location>
</feature>
<feature type="region of interest" description="Disordered" evidence="5">
    <location>
        <begin position="227"/>
        <end position="248"/>
    </location>
</feature>
<dbReference type="PANTHER" id="PTHR12483:SF127">
    <property type="entry name" value="COPPER TRANSPORT PROTEIN"/>
    <property type="match status" value="1"/>
</dbReference>
<keyword evidence="2 4" id="KW-1133">Transmembrane helix</keyword>
<keyword evidence="3 4" id="KW-0472">Membrane</keyword>
<keyword evidence="4" id="KW-0813">Transport</keyword>
<keyword evidence="4" id="KW-0186">Copper</keyword>
<reference evidence="6" key="1">
    <citation type="submission" date="2023-06" db="EMBL/GenBank/DDBJ databases">
        <authorList>
            <person name="Delattre M."/>
        </authorList>
    </citation>
    <scope>NUCLEOTIDE SEQUENCE</scope>
    <source>
        <strain evidence="6">AF72</strain>
    </source>
</reference>
<evidence type="ECO:0000256" key="1">
    <source>
        <dbReference type="ARBA" id="ARBA00022692"/>
    </source>
</evidence>
<comment type="caution">
    <text evidence="6">The sequence shown here is derived from an EMBL/GenBank/DDBJ whole genome shotgun (WGS) entry which is preliminary data.</text>
</comment>
<keyword evidence="4" id="KW-0187">Copper transport</keyword>
<evidence type="ECO:0000313" key="6">
    <source>
        <dbReference type="EMBL" id="CAJ0565729.1"/>
    </source>
</evidence>
<proteinExistence type="inferred from homology"/>
<feature type="transmembrane region" description="Helical" evidence="4">
    <location>
        <begin position="147"/>
        <end position="169"/>
    </location>
</feature>
<dbReference type="GO" id="GO:0005375">
    <property type="term" value="F:copper ion transmembrane transporter activity"/>
    <property type="evidence" value="ECO:0007669"/>
    <property type="project" value="UniProtKB-UniRule"/>
</dbReference>
<name>A0AA36CCN6_9BILA</name>
<dbReference type="GO" id="GO:0016020">
    <property type="term" value="C:membrane"/>
    <property type="evidence" value="ECO:0007669"/>
    <property type="project" value="UniProtKB-SubCell"/>
</dbReference>
<evidence type="ECO:0000256" key="4">
    <source>
        <dbReference type="RuleBase" id="RU367022"/>
    </source>
</evidence>
<dbReference type="Pfam" id="PF04145">
    <property type="entry name" value="Ctr"/>
    <property type="match status" value="1"/>
</dbReference>
<keyword evidence="4" id="KW-0406">Ion transport</keyword>
<gene>
    <name evidence="6" type="ORF">MSPICULIGERA_LOCUS4359</name>
</gene>
<dbReference type="AlphaFoldDB" id="A0AA36CCN6"/>
<dbReference type="EMBL" id="CATQJA010001093">
    <property type="protein sequence ID" value="CAJ0565729.1"/>
    <property type="molecule type" value="Genomic_DNA"/>
</dbReference>
<feature type="region of interest" description="Disordered" evidence="5">
    <location>
        <begin position="267"/>
        <end position="298"/>
    </location>
</feature>
<evidence type="ECO:0000256" key="5">
    <source>
        <dbReference type="SAM" id="MobiDB-lite"/>
    </source>
</evidence>
<feature type="non-terminal residue" evidence="6">
    <location>
        <position position="1"/>
    </location>
</feature>
<feature type="compositionally biased region" description="Low complexity" evidence="5">
    <location>
        <begin position="227"/>
        <end position="237"/>
    </location>
</feature>
<organism evidence="6 7">
    <name type="scientific">Mesorhabditis spiculigera</name>
    <dbReference type="NCBI Taxonomy" id="96644"/>
    <lineage>
        <taxon>Eukaryota</taxon>
        <taxon>Metazoa</taxon>
        <taxon>Ecdysozoa</taxon>
        <taxon>Nematoda</taxon>
        <taxon>Chromadorea</taxon>
        <taxon>Rhabditida</taxon>
        <taxon>Rhabditina</taxon>
        <taxon>Rhabditomorpha</taxon>
        <taxon>Rhabditoidea</taxon>
        <taxon>Rhabditidae</taxon>
        <taxon>Mesorhabditinae</taxon>
        <taxon>Mesorhabditis</taxon>
    </lineage>
</organism>
<feature type="compositionally biased region" description="Polar residues" evidence="5">
    <location>
        <begin position="287"/>
        <end position="298"/>
    </location>
</feature>
<dbReference type="PANTHER" id="PTHR12483">
    <property type="entry name" value="SOLUTE CARRIER FAMILY 31 COPPER TRANSPORTERS"/>
    <property type="match status" value="1"/>
</dbReference>
<comment type="similarity">
    <text evidence="4">Belongs to the copper transporter (Ctr) (TC 1.A.56) family. SLC31A subfamily.</text>
</comment>